<dbReference type="RefSeq" id="WP_203785205.1">
    <property type="nucleotide sequence ID" value="NZ_BOMV01000060.1"/>
</dbReference>
<sequence>MSDNEAEFREFVAARMDALRGLAYLTCGDWQVAEDAVLGALAKLYVKWRRVDNPDAYARTAVVRAAIDETRRPWWRREHAHSHAALPDRAVPDGTTGVDDRLHLRSALGRLPVKQRAVLVLRFLDGLSVQQTAAALRLPEGTVKAYTARGLDALRQILGVDPGVDERLEGRHEAAI</sequence>
<keyword evidence="2" id="KW-0805">Transcription regulation</keyword>
<keyword evidence="9" id="KW-1185">Reference proteome</keyword>
<comment type="caution">
    <text evidence="8">The sequence shown here is derived from an EMBL/GenBank/DDBJ whole genome shotgun (WGS) entry which is preliminary data.</text>
</comment>
<accession>A0A919K2S5</accession>
<evidence type="ECO:0000313" key="9">
    <source>
        <dbReference type="Proteomes" id="UP000636960"/>
    </source>
</evidence>
<dbReference type="PANTHER" id="PTHR43133:SF50">
    <property type="entry name" value="ECF RNA POLYMERASE SIGMA FACTOR SIGM"/>
    <property type="match status" value="1"/>
</dbReference>
<protein>
    <submittedName>
        <fullName evidence="8">RNA polymerase sigma24 factor</fullName>
    </submittedName>
</protein>
<gene>
    <name evidence="8" type="primary">rpoE_13</name>
    <name evidence="8" type="ORF">Ari01nite_56420</name>
</gene>
<dbReference type="EMBL" id="BOMV01000060">
    <property type="protein sequence ID" value="GIE98177.1"/>
    <property type="molecule type" value="Genomic_DNA"/>
</dbReference>
<keyword evidence="5" id="KW-0804">Transcription</keyword>
<dbReference type="GO" id="GO:0003677">
    <property type="term" value="F:DNA binding"/>
    <property type="evidence" value="ECO:0007669"/>
    <property type="project" value="UniProtKB-KW"/>
</dbReference>
<dbReference type="InterPro" id="IPR013249">
    <property type="entry name" value="RNA_pol_sigma70_r4_t2"/>
</dbReference>
<evidence type="ECO:0000256" key="1">
    <source>
        <dbReference type="ARBA" id="ARBA00010641"/>
    </source>
</evidence>
<dbReference type="Pfam" id="PF04542">
    <property type="entry name" value="Sigma70_r2"/>
    <property type="match status" value="1"/>
</dbReference>
<dbReference type="InterPro" id="IPR039425">
    <property type="entry name" value="RNA_pol_sigma-70-like"/>
</dbReference>
<keyword evidence="3" id="KW-0731">Sigma factor</keyword>
<feature type="domain" description="RNA polymerase sigma factor 70 region 4 type 2" evidence="7">
    <location>
        <begin position="104"/>
        <end position="154"/>
    </location>
</feature>
<evidence type="ECO:0000256" key="2">
    <source>
        <dbReference type="ARBA" id="ARBA00023015"/>
    </source>
</evidence>
<dbReference type="SUPFAM" id="SSF88659">
    <property type="entry name" value="Sigma3 and sigma4 domains of RNA polymerase sigma factors"/>
    <property type="match status" value="1"/>
</dbReference>
<dbReference type="NCBIfam" id="TIGR02937">
    <property type="entry name" value="sigma70-ECF"/>
    <property type="match status" value="1"/>
</dbReference>
<dbReference type="GO" id="GO:0016987">
    <property type="term" value="F:sigma factor activity"/>
    <property type="evidence" value="ECO:0007669"/>
    <property type="project" value="UniProtKB-KW"/>
</dbReference>
<dbReference type="SUPFAM" id="SSF88946">
    <property type="entry name" value="Sigma2 domain of RNA polymerase sigma factors"/>
    <property type="match status" value="1"/>
</dbReference>
<proteinExistence type="inferred from homology"/>
<dbReference type="InterPro" id="IPR014284">
    <property type="entry name" value="RNA_pol_sigma-70_dom"/>
</dbReference>
<dbReference type="InterPro" id="IPR036388">
    <property type="entry name" value="WH-like_DNA-bd_sf"/>
</dbReference>
<dbReference type="NCBIfam" id="TIGR02983">
    <property type="entry name" value="SigE-fam_strep"/>
    <property type="match status" value="1"/>
</dbReference>
<dbReference type="GO" id="GO:0006352">
    <property type="term" value="P:DNA-templated transcription initiation"/>
    <property type="evidence" value="ECO:0007669"/>
    <property type="project" value="InterPro"/>
</dbReference>
<organism evidence="8 9">
    <name type="scientific">Paractinoplanes rishiriensis</name>
    <dbReference type="NCBI Taxonomy" id="1050105"/>
    <lineage>
        <taxon>Bacteria</taxon>
        <taxon>Bacillati</taxon>
        <taxon>Actinomycetota</taxon>
        <taxon>Actinomycetes</taxon>
        <taxon>Micromonosporales</taxon>
        <taxon>Micromonosporaceae</taxon>
        <taxon>Paractinoplanes</taxon>
    </lineage>
</organism>
<evidence type="ECO:0000259" key="6">
    <source>
        <dbReference type="Pfam" id="PF04542"/>
    </source>
</evidence>
<dbReference type="Gene3D" id="1.10.1740.10">
    <property type="match status" value="1"/>
</dbReference>
<evidence type="ECO:0000256" key="5">
    <source>
        <dbReference type="ARBA" id="ARBA00023163"/>
    </source>
</evidence>
<evidence type="ECO:0000313" key="8">
    <source>
        <dbReference type="EMBL" id="GIE98177.1"/>
    </source>
</evidence>
<keyword evidence="4" id="KW-0238">DNA-binding</keyword>
<dbReference type="AlphaFoldDB" id="A0A919K2S5"/>
<dbReference type="PANTHER" id="PTHR43133">
    <property type="entry name" value="RNA POLYMERASE ECF-TYPE SIGMA FACTO"/>
    <property type="match status" value="1"/>
</dbReference>
<feature type="domain" description="RNA polymerase sigma-70 region 2" evidence="6">
    <location>
        <begin position="14"/>
        <end position="76"/>
    </location>
</feature>
<comment type="similarity">
    <text evidence="1">Belongs to the sigma-70 factor family. ECF subfamily.</text>
</comment>
<dbReference type="InterPro" id="IPR013325">
    <property type="entry name" value="RNA_pol_sigma_r2"/>
</dbReference>
<evidence type="ECO:0000256" key="4">
    <source>
        <dbReference type="ARBA" id="ARBA00023125"/>
    </source>
</evidence>
<reference evidence="8" key="1">
    <citation type="submission" date="2021-01" db="EMBL/GenBank/DDBJ databases">
        <title>Whole genome shotgun sequence of Actinoplanes rishiriensis NBRC 108556.</title>
        <authorList>
            <person name="Komaki H."/>
            <person name="Tamura T."/>
        </authorList>
    </citation>
    <scope>NUCLEOTIDE SEQUENCE</scope>
    <source>
        <strain evidence="8">NBRC 108556</strain>
    </source>
</reference>
<dbReference type="InterPro" id="IPR007627">
    <property type="entry name" value="RNA_pol_sigma70_r2"/>
</dbReference>
<dbReference type="CDD" id="cd06171">
    <property type="entry name" value="Sigma70_r4"/>
    <property type="match status" value="1"/>
</dbReference>
<dbReference type="InterPro" id="IPR013324">
    <property type="entry name" value="RNA_pol_sigma_r3/r4-like"/>
</dbReference>
<evidence type="ECO:0000259" key="7">
    <source>
        <dbReference type="Pfam" id="PF08281"/>
    </source>
</evidence>
<evidence type="ECO:0000256" key="3">
    <source>
        <dbReference type="ARBA" id="ARBA00023082"/>
    </source>
</evidence>
<dbReference type="Gene3D" id="1.10.10.10">
    <property type="entry name" value="Winged helix-like DNA-binding domain superfamily/Winged helix DNA-binding domain"/>
    <property type="match status" value="1"/>
</dbReference>
<dbReference type="Pfam" id="PF08281">
    <property type="entry name" value="Sigma70_r4_2"/>
    <property type="match status" value="1"/>
</dbReference>
<dbReference type="Proteomes" id="UP000636960">
    <property type="component" value="Unassembled WGS sequence"/>
</dbReference>
<name>A0A919K2S5_9ACTN</name>
<dbReference type="InterPro" id="IPR014325">
    <property type="entry name" value="RNA_pol_sigma-E_actinobac"/>
</dbReference>